<dbReference type="EMBL" id="JBFTWV010000010">
    <property type="protein sequence ID" value="KAL2799005.1"/>
    <property type="molecule type" value="Genomic_DNA"/>
</dbReference>
<dbReference type="Proteomes" id="UP001610563">
    <property type="component" value="Unassembled WGS sequence"/>
</dbReference>
<organism evidence="2 3">
    <name type="scientific">Aspergillus keveii</name>
    <dbReference type="NCBI Taxonomy" id="714993"/>
    <lineage>
        <taxon>Eukaryota</taxon>
        <taxon>Fungi</taxon>
        <taxon>Dikarya</taxon>
        <taxon>Ascomycota</taxon>
        <taxon>Pezizomycotina</taxon>
        <taxon>Eurotiomycetes</taxon>
        <taxon>Eurotiomycetidae</taxon>
        <taxon>Eurotiales</taxon>
        <taxon>Aspergillaceae</taxon>
        <taxon>Aspergillus</taxon>
        <taxon>Aspergillus subgen. Nidulantes</taxon>
    </lineage>
</organism>
<protein>
    <recommendedName>
        <fullName evidence="1">Beta-glucuronidase C-terminal domain-containing protein</fullName>
    </recommendedName>
</protein>
<dbReference type="InterPro" id="IPR031728">
    <property type="entry name" value="GlcAase_C"/>
</dbReference>
<dbReference type="Pfam" id="PF16862">
    <property type="entry name" value="Glyco_hydro_79C"/>
    <property type="match status" value="1"/>
</dbReference>
<keyword evidence="3" id="KW-1185">Reference proteome</keyword>
<accession>A0ABR4GKF8</accession>
<evidence type="ECO:0000313" key="3">
    <source>
        <dbReference type="Proteomes" id="UP001610563"/>
    </source>
</evidence>
<proteinExistence type="predicted"/>
<feature type="domain" description="Beta-glucuronidase C-terminal" evidence="1">
    <location>
        <begin position="101"/>
        <end position="199"/>
    </location>
</feature>
<reference evidence="2 3" key="1">
    <citation type="submission" date="2024-07" db="EMBL/GenBank/DDBJ databases">
        <title>Section-level genome sequencing and comparative genomics of Aspergillus sections Usti and Cavernicolus.</title>
        <authorList>
            <consortium name="Lawrence Berkeley National Laboratory"/>
            <person name="Nybo J.L."/>
            <person name="Vesth T.C."/>
            <person name="Theobald S."/>
            <person name="Frisvad J.C."/>
            <person name="Larsen T.O."/>
            <person name="Kjaerboelling I."/>
            <person name="Rothschild-Mancinelli K."/>
            <person name="Lyhne E.K."/>
            <person name="Kogle M.E."/>
            <person name="Barry K."/>
            <person name="Clum A."/>
            <person name="Na H."/>
            <person name="Ledsgaard L."/>
            <person name="Lin J."/>
            <person name="Lipzen A."/>
            <person name="Kuo A."/>
            <person name="Riley R."/>
            <person name="Mondo S."/>
            <person name="Labutti K."/>
            <person name="Haridas S."/>
            <person name="Pangalinan J."/>
            <person name="Salamov A.A."/>
            <person name="Simmons B.A."/>
            <person name="Magnuson J.K."/>
            <person name="Chen J."/>
            <person name="Drula E."/>
            <person name="Henrissat B."/>
            <person name="Wiebenga A."/>
            <person name="Lubbers R.J."/>
            <person name="Gomes A.C."/>
            <person name="Makela M.R."/>
            <person name="Stajich J."/>
            <person name="Grigoriev I.V."/>
            <person name="Mortensen U.H."/>
            <person name="De Vries R.P."/>
            <person name="Baker S.E."/>
            <person name="Andersen M.R."/>
        </authorList>
    </citation>
    <scope>NUCLEOTIDE SEQUENCE [LARGE SCALE GENOMIC DNA]</scope>
    <source>
        <strain evidence="2 3">CBS 209.92</strain>
    </source>
</reference>
<sequence>MAAGLINKTNIHSQLDEFNSALVTAQEAGIEFVLGETGSFSGHGPVWSFVPIDHVGVDIETFDPDAIAYVMPPTMGISWLQMRLENRFVSEVTTDLPTLAAYQVWENHQLVRLVLINSEQWAGGHSHNRPQLSIRLPVLTSRKRLRYKSLDVDSILATEGLTWGGESWETCTGRPRGRESFKKADARGVVILDASSVAVVYLGH</sequence>
<dbReference type="PANTHER" id="PTHR36183">
    <property type="entry name" value="BETA-GLUCURONIDASE"/>
    <property type="match status" value="1"/>
</dbReference>
<comment type="caution">
    <text evidence="2">The sequence shown here is derived from an EMBL/GenBank/DDBJ whole genome shotgun (WGS) entry which is preliminary data.</text>
</comment>
<evidence type="ECO:0000259" key="1">
    <source>
        <dbReference type="Pfam" id="PF16862"/>
    </source>
</evidence>
<evidence type="ECO:0000313" key="2">
    <source>
        <dbReference type="EMBL" id="KAL2799005.1"/>
    </source>
</evidence>
<dbReference type="InterPro" id="IPR052974">
    <property type="entry name" value="GH79_Enzymes"/>
</dbReference>
<gene>
    <name evidence="2" type="ORF">BJX66DRAFT_333680</name>
</gene>
<name>A0ABR4GKF8_9EURO</name>
<dbReference type="PANTHER" id="PTHR36183:SF2">
    <property type="entry name" value="BETA-GLUCURONIDASE C-TERMINAL DOMAIN-CONTAINING PROTEIN"/>
    <property type="match status" value="1"/>
</dbReference>